<keyword evidence="2" id="KW-1185">Reference proteome</keyword>
<dbReference type="AlphaFoldDB" id="E9H2S0"/>
<accession>E9H2S0</accession>
<organism evidence="1 2">
    <name type="scientific">Daphnia pulex</name>
    <name type="common">Water flea</name>
    <dbReference type="NCBI Taxonomy" id="6669"/>
    <lineage>
        <taxon>Eukaryota</taxon>
        <taxon>Metazoa</taxon>
        <taxon>Ecdysozoa</taxon>
        <taxon>Arthropoda</taxon>
        <taxon>Crustacea</taxon>
        <taxon>Branchiopoda</taxon>
        <taxon>Diplostraca</taxon>
        <taxon>Cladocera</taxon>
        <taxon>Anomopoda</taxon>
        <taxon>Daphniidae</taxon>
        <taxon>Daphnia</taxon>
    </lineage>
</organism>
<evidence type="ECO:0000313" key="1">
    <source>
        <dbReference type="EMBL" id="EFX73963.1"/>
    </source>
</evidence>
<dbReference type="InParanoid" id="E9H2S0"/>
<dbReference type="KEGG" id="dpx:DAPPUDRAFT_252473"/>
<dbReference type="EMBL" id="GL732587">
    <property type="protein sequence ID" value="EFX73963.1"/>
    <property type="molecule type" value="Genomic_DNA"/>
</dbReference>
<protein>
    <submittedName>
        <fullName evidence="1">Uncharacterized protein</fullName>
    </submittedName>
</protein>
<name>E9H2S0_DAPPU</name>
<sequence length="64" mass="7140">MSESERIRGVSVGPAKRRVGDATEFVLAMKVRFAEYVNLKDQIGVKKKTSRGISNEGKSQRQSK</sequence>
<reference evidence="1 2" key="1">
    <citation type="journal article" date="2011" name="Science">
        <title>The ecoresponsive genome of Daphnia pulex.</title>
        <authorList>
            <person name="Colbourne J.K."/>
            <person name="Pfrender M.E."/>
            <person name="Gilbert D."/>
            <person name="Thomas W.K."/>
            <person name="Tucker A."/>
            <person name="Oakley T.H."/>
            <person name="Tokishita S."/>
            <person name="Aerts A."/>
            <person name="Arnold G.J."/>
            <person name="Basu M.K."/>
            <person name="Bauer D.J."/>
            <person name="Caceres C.E."/>
            <person name="Carmel L."/>
            <person name="Casola C."/>
            <person name="Choi J.H."/>
            <person name="Detter J.C."/>
            <person name="Dong Q."/>
            <person name="Dusheyko S."/>
            <person name="Eads B.D."/>
            <person name="Frohlich T."/>
            <person name="Geiler-Samerotte K.A."/>
            <person name="Gerlach D."/>
            <person name="Hatcher P."/>
            <person name="Jogdeo S."/>
            <person name="Krijgsveld J."/>
            <person name="Kriventseva E.V."/>
            <person name="Kultz D."/>
            <person name="Laforsch C."/>
            <person name="Lindquist E."/>
            <person name="Lopez J."/>
            <person name="Manak J.R."/>
            <person name="Muller J."/>
            <person name="Pangilinan J."/>
            <person name="Patwardhan R.P."/>
            <person name="Pitluck S."/>
            <person name="Pritham E.J."/>
            <person name="Rechtsteiner A."/>
            <person name="Rho M."/>
            <person name="Rogozin I.B."/>
            <person name="Sakarya O."/>
            <person name="Salamov A."/>
            <person name="Schaack S."/>
            <person name="Shapiro H."/>
            <person name="Shiga Y."/>
            <person name="Skalitzky C."/>
            <person name="Smith Z."/>
            <person name="Souvorov A."/>
            <person name="Sung W."/>
            <person name="Tang Z."/>
            <person name="Tsuchiya D."/>
            <person name="Tu H."/>
            <person name="Vos H."/>
            <person name="Wang M."/>
            <person name="Wolf Y.I."/>
            <person name="Yamagata H."/>
            <person name="Yamada T."/>
            <person name="Ye Y."/>
            <person name="Shaw J.R."/>
            <person name="Andrews J."/>
            <person name="Crease T.J."/>
            <person name="Tang H."/>
            <person name="Lucas S.M."/>
            <person name="Robertson H.M."/>
            <person name="Bork P."/>
            <person name="Koonin E.V."/>
            <person name="Zdobnov E.M."/>
            <person name="Grigoriev I.V."/>
            <person name="Lynch M."/>
            <person name="Boore J.L."/>
        </authorList>
    </citation>
    <scope>NUCLEOTIDE SEQUENCE [LARGE SCALE GENOMIC DNA]</scope>
</reference>
<evidence type="ECO:0000313" key="2">
    <source>
        <dbReference type="Proteomes" id="UP000000305"/>
    </source>
</evidence>
<proteinExistence type="predicted"/>
<dbReference type="HOGENOM" id="CLU_2869860_0_0_1"/>
<dbReference type="Proteomes" id="UP000000305">
    <property type="component" value="Unassembled WGS sequence"/>
</dbReference>
<gene>
    <name evidence="1" type="ORF">DAPPUDRAFT_252473</name>
</gene>